<dbReference type="EMBL" id="CM017326">
    <property type="protein sequence ID" value="KAE8076346.1"/>
    <property type="molecule type" value="Genomic_DNA"/>
</dbReference>
<organism evidence="1 2">
    <name type="scientific">Carpinus fangiana</name>
    <dbReference type="NCBI Taxonomy" id="176857"/>
    <lineage>
        <taxon>Eukaryota</taxon>
        <taxon>Viridiplantae</taxon>
        <taxon>Streptophyta</taxon>
        <taxon>Embryophyta</taxon>
        <taxon>Tracheophyta</taxon>
        <taxon>Spermatophyta</taxon>
        <taxon>Magnoliopsida</taxon>
        <taxon>eudicotyledons</taxon>
        <taxon>Gunneridae</taxon>
        <taxon>Pentapetalae</taxon>
        <taxon>rosids</taxon>
        <taxon>fabids</taxon>
        <taxon>Fagales</taxon>
        <taxon>Betulaceae</taxon>
        <taxon>Carpinus</taxon>
    </lineage>
</organism>
<gene>
    <name evidence="1" type="ORF">FH972_015003</name>
</gene>
<sequence>MVVARIHSERLWTATEAPGIGERQCKSAASSGLGIRQSLGRRSLECDPAVCWVSGSGGSAMNSDVAVMVAPGIGGHGGIFDVVDLKPQLHVSSSGNLVVKRSVSSSVVV</sequence>
<proteinExistence type="predicted"/>
<dbReference type="Proteomes" id="UP000327013">
    <property type="component" value="Chromosome 6"/>
</dbReference>
<evidence type="ECO:0000313" key="1">
    <source>
        <dbReference type="EMBL" id="KAE8076346.1"/>
    </source>
</evidence>
<name>A0A5N6RD82_9ROSI</name>
<dbReference type="AlphaFoldDB" id="A0A5N6RD82"/>
<protein>
    <submittedName>
        <fullName evidence="1">Uncharacterized protein</fullName>
    </submittedName>
</protein>
<evidence type="ECO:0000313" key="2">
    <source>
        <dbReference type="Proteomes" id="UP000327013"/>
    </source>
</evidence>
<keyword evidence="2" id="KW-1185">Reference proteome</keyword>
<reference evidence="1 2" key="1">
    <citation type="submission" date="2019-06" db="EMBL/GenBank/DDBJ databases">
        <title>A chromosomal-level reference genome of Carpinus fangiana (Coryloideae, Betulaceae).</title>
        <authorList>
            <person name="Yang X."/>
            <person name="Wang Z."/>
            <person name="Zhang L."/>
            <person name="Hao G."/>
            <person name="Liu J."/>
            <person name="Yang Y."/>
        </authorList>
    </citation>
    <scope>NUCLEOTIDE SEQUENCE [LARGE SCALE GENOMIC DNA]</scope>
    <source>
        <strain evidence="1">Cfa_2016G</strain>
        <tissue evidence="1">Leaf</tissue>
    </source>
</reference>
<accession>A0A5N6RD82</accession>